<dbReference type="AlphaFoldDB" id="A0A316DEX6"/>
<evidence type="ECO:0000313" key="2">
    <source>
        <dbReference type="EMBL" id="PWK16807.1"/>
    </source>
</evidence>
<dbReference type="Proteomes" id="UP000245667">
    <property type="component" value="Unassembled WGS sequence"/>
</dbReference>
<evidence type="ECO:0000313" key="3">
    <source>
        <dbReference type="Proteomes" id="UP000245667"/>
    </source>
</evidence>
<comment type="caution">
    <text evidence="2">The sequence shown here is derived from an EMBL/GenBank/DDBJ whole genome shotgun (WGS) entry which is preliminary data.</text>
</comment>
<organism evidence="2 3">
    <name type="scientific">Maribacter polysiphoniae</name>
    <dbReference type="NCBI Taxonomy" id="429344"/>
    <lineage>
        <taxon>Bacteria</taxon>
        <taxon>Pseudomonadati</taxon>
        <taxon>Bacteroidota</taxon>
        <taxon>Flavobacteriia</taxon>
        <taxon>Flavobacteriales</taxon>
        <taxon>Flavobacteriaceae</taxon>
        <taxon>Maribacter</taxon>
    </lineage>
</organism>
<sequence>MNFKKITLLLLLFGAQFALGQVKIGENPSVINPSSIVELESTDKALVLTRLSTVQMQGITPLNGAMVYNTDTQCIHYYDGAQWNNLCNSGSTTGTSSATVIDNGNGTFTFNNGSGSPITFYGAEETPTTLINNFDGTFTYTNERGAQTTFSAGGGNPDLTTDGTSGNIGIDGGNTITLNVDDADADAGNEIQDLQYIGGVISLSNDPDATVVDLSGFDTDATDDFSGDYNDLINAPANLDNDATNEFNTGVSFDG</sequence>
<proteinExistence type="predicted"/>
<feature type="non-terminal residue" evidence="2">
    <location>
        <position position="255"/>
    </location>
</feature>
<name>A0A316DEX6_9FLAO</name>
<evidence type="ECO:0000256" key="1">
    <source>
        <dbReference type="SAM" id="SignalP"/>
    </source>
</evidence>
<dbReference type="EMBL" id="QGGQ01000030">
    <property type="protein sequence ID" value="PWK16807.1"/>
    <property type="molecule type" value="Genomic_DNA"/>
</dbReference>
<gene>
    <name evidence="2" type="ORF">LX92_04494</name>
</gene>
<feature type="chain" id="PRO_5016373999" evidence="1">
    <location>
        <begin position="21"/>
        <end position="255"/>
    </location>
</feature>
<protein>
    <submittedName>
        <fullName evidence="2">Uncharacterized protein</fullName>
    </submittedName>
</protein>
<feature type="signal peptide" evidence="1">
    <location>
        <begin position="1"/>
        <end position="20"/>
    </location>
</feature>
<accession>A0A316DEX6</accession>
<keyword evidence="1" id="KW-0732">Signal</keyword>
<reference evidence="2 3" key="1">
    <citation type="submission" date="2018-05" db="EMBL/GenBank/DDBJ databases">
        <title>Genomic Encyclopedia of Archaeal and Bacterial Type Strains, Phase II (KMG-II): from individual species to whole genera.</title>
        <authorList>
            <person name="Goeker M."/>
        </authorList>
    </citation>
    <scope>NUCLEOTIDE SEQUENCE [LARGE SCALE GENOMIC DNA]</scope>
    <source>
        <strain evidence="2 3">DSM 23514</strain>
    </source>
</reference>